<evidence type="ECO:0000313" key="3">
    <source>
        <dbReference type="Proteomes" id="UP000002051"/>
    </source>
</evidence>
<reference evidence="1 3" key="1">
    <citation type="journal article" date="2011" name="Nature">
        <title>The Medicago genome provides insight into the evolution of rhizobial symbioses.</title>
        <authorList>
            <person name="Young N.D."/>
            <person name="Debelle F."/>
            <person name="Oldroyd G.E."/>
            <person name="Geurts R."/>
            <person name="Cannon S.B."/>
            <person name="Udvardi M.K."/>
            <person name="Benedito V.A."/>
            <person name="Mayer K.F."/>
            <person name="Gouzy J."/>
            <person name="Schoof H."/>
            <person name="Van de Peer Y."/>
            <person name="Proost S."/>
            <person name="Cook D.R."/>
            <person name="Meyers B.C."/>
            <person name="Spannagl M."/>
            <person name="Cheung F."/>
            <person name="De Mita S."/>
            <person name="Krishnakumar V."/>
            <person name="Gundlach H."/>
            <person name="Zhou S."/>
            <person name="Mudge J."/>
            <person name="Bharti A.K."/>
            <person name="Murray J.D."/>
            <person name="Naoumkina M.A."/>
            <person name="Rosen B."/>
            <person name="Silverstein K.A."/>
            <person name="Tang H."/>
            <person name="Rombauts S."/>
            <person name="Zhao P.X."/>
            <person name="Zhou P."/>
            <person name="Barbe V."/>
            <person name="Bardou P."/>
            <person name="Bechner M."/>
            <person name="Bellec A."/>
            <person name="Berger A."/>
            <person name="Berges H."/>
            <person name="Bidwell S."/>
            <person name="Bisseling T."/>
            <person name="Choisne N."/>
            <person name="Couloux A."/>
            <person name="Denny R."/>
            <person name="Deshpande S."/>
            <person name="Dai X."/>
            <person name="Doyle J.J."/>
            <person name="Dudez A.M."/>
            <person name="Farmer A.D."/>
            <person name="Fouteau S."/>
            <person name="Franken C."/>
            <person name="Gibelin C."/>
            <person name="Gish J."/>
            <person name="Goldstein S."/>
            <person name="Gonzalez A.J."/>
            <person name="Green P.J."/>
            <person name="Hallab A."/>
            <person name="Hartog M."/>
            <person name="Hua A."/>
            <person name="Humphray S.J."/>
            <person name="Jeong D.H."/>
            <person name="Jing Y."/>
            <person name="Jocker A."/>
            <person name="Kenton S.M."/>
            <person name="Kim D.J."/>
            <person name="Klee K."/>
            <person name="Lai H."/>
            <person name="Lang C."/>
            <person name="Lin S."/>
            <person name="Macmil S.L."/>
            <person name="Magdelenat G."/>
            <person name="Matthews L."/>
            <person name="McCorrison J."/>
            <person name="Monaghan E.L."/>
            <person name="Mun J.H."/>
            <person name="Najar F.Z."/>
            <person name="Nicholson C."/>
            <person name="Noirot C."/>
            <person name="O'Bleness M."/>
            <person name="Paule C.R."/>
            <person name="Poulain J."/>
            <person name="Prion F."/>
            <person name="Qin B."/>
            <person name="Qu C."/>
            <person name="Retzel E.F."/>
            <person name="Riddle C."/>
            <person name="Sallet E."/>
            <person name="Samain S."/>
            <person name="Samson N."/>
            <person name="Sanders I."/>
            <person name="Saurat O."/>
            <person name="Scarpelli C."/>
            <person name="Schiex T."/>
            <person name="Segurens B."/>
            <person name="Severin A.J."/>
            <person name="Sherrier D.J."/>
            <person name="Shi R."/>
            <person name="Sims S."/>
            <person name="Singer S.R."/>
            <person name="Sinharoy S."/>
            <person name="Sterck L."/>
            <person name="Viollet A."/>
            <person name="Wang B.B."/>
            <person name="Wang K."/>
            <person name="Wang M."/>
            <person name="Wang X."/>
            <person name="Warfsmann J."/>
            <person name="Weissenbach J."/>
            <person name="White D.D."/>
            <person name="White J.D."/>
            <person name="Wiley G.B."/>
            <person name="Wincker P."/>
            <person name="Xing Y."/>
            <person name="Yang L."/>
            <person name="Yao Z."/>
            <person name="Ying F."/>
            <person name="Zhai J."/>
            <person name="Zhou L."/>
            <person name="Zuber A."/>
            <person name="Denarie J."/>
            <person name="Dixon R.A."/>
            <person name="May G.D."/>
            <person name="Schwartz D.C."/>
            <person name="Rogers J."/>
            <person name="Quetier F."/>
            <person name="Town C.D."/>
            <person name="Roe B.A."/>
        </authorList>
    </citation>
    <scope>NUCLEOTIDE SEQUENCE [LARGE SCALE GENOMIC DNA]</scope>
    <source>
        <strain evidence="1">A17</strain>
        <strain evidence="2 3">cv. Jemalong A17</strain>
    </source>
</reference>
<dbReference type="EnsemblPlants" id="KEH17483">
    <property type="protein sequence ID" value="KEH17483"/>
    <property type="gene ID" value="MTR_0012s0170"/>
</dbReference>
<evidence type="ECO:0000313" key="1">
    <source>
        <dbReference type="EMBL" id="KEH17483.1"/>
    </source>
</evidence>
<proteinExistence type="predicted"/>
<dbReference type="PaxDb" id="3880-AES84207"/>
<dbReference type="Proteomes" id="UP000002051">
    <property type="component" value="Unassembled WGS sequence"/>
</dbReference>
<reference evidence="2" key="3">
    <citation type="submission" date="2015-06" db="UniProtKB">
        <authorList>
            <consortium name="EnsemblPlants"/>
        </authorList>
    </citation>
    <scope>IDENTIFICATION</scope>
    <source>
        <strain evidence="2">cv. Jemalong A17</strain>
    </source>
</reference>
<gene>
    <name evidence="1" type="ORF">MTR_0012s0170</name>
</gene>
<name>G7ZYB9_MEDTR</name>
<protein>
    <submittedName>
        <fullName evidence="1 2">Uncharacterized protein</fullName>
    </submittedName>
</protein>
<dbReference type="HOGENOM" id="CLU_2516122_0_0_1"/>
<keyword evidence="3" id="KW-1185">Reference proteome</keyword>
<sequence>MRKIQAANQNQPHVNHLLTNNFLSPRYAASRASVDACVTRAIFHQTRCDAWHCVQASTMFNEFNISLLQLIPQHHSTHHWTCSTC</sequence>
<organism evidence="1 3">
    <name type="scientific">Medicago truncatula</name>
    <name type="common">Barrel medic</name>
    <name type="synonym">Medicago tribuloides</name>
    <dbReference type="NCBI Taxonomy" id="3880"/>
    <lineage>
        <taxon>Eukaryota</taxon>
        <taxon>Viridiplantae</taxon>
        <taxon>Streptophyta</taxon>
        <taxon>Embryophyta</taxon>
        <taxon>Tracheophyta</taxon>
        <taxon>Spermatophyta</taxon>
        <taxon>Magnoliopsida</taxon>
        <taxon>eudicotyledons</taxon>
        <taxon>Gunneridae</taxon>
        <taxon>Pentapetalae</taxon>
        <taxon>rosids</taxon>
        <taxon>fabids</taxon>
        <taxon>Fabales</taxon>
        <taxon>Fabaceae</taxon>
        <taxon>Papilionoideae</taxon>
        <taxon>50 kb inversion clade</taxon>
        <taxon>NPAAA clade</taxon>
        <taxon>Hologalegina</taxon>
        <taxon>IRL clade</taxon>
        <taxon>Trifolieae</taxon>
        <taxon>Medicago</taxon>
    </lineage>
</organism>
<accession>G7ZYB9</accession>
<evidence type="ECO:0000313" key="2">
    <source>
        <dbReference type="EnsemblPlants" id="KEH17483"/>
    </source>
</evidence>
<dbReference type="EMBL" id="KL402737">
    <property type="protein sequence ID" value="KEH17483.1"/>
    <property type="molecule type" value="Genomic_DNA"/>
</dbReference>
<reference evidence="1 3" key="2">
    <citation type="journal article" date="2014" name="BMC Genomics">
        <title>An improved genome release (version Mt4.0) for the model legume Medicago truncatula.</title>
        <authorList>
            <person name="Tang H."/>
            <person name="Krishnakumar V."/>
            <person name="Bidwell S."/>
            <person name="Rosen B."/>
            <person name="Chan A."/>
            <person name="Zhou S."/>
            <person name="Gentzbittel L."/>
            <person name="Childs K.L."/>
            <person name="Yandell M."/>
            <person name="Gundlach H."/>
            <person name="Mayer K.F."/>
            <person name="Schwartz D.C."/>
            <person name="Town C.D."/>
        </authorList>
    </citation>
    <scope>GENOME REANNOTATION</scope>
    <source>
        <strain evidence="1">A17</strain>
        <strain evidence="2 3">cv. Jemalong A17</strain>
    </source>
</reference>
<dbReference type="AlphaFoldDB" id="G7ZYB9"/>